<dbReference type="PROSITE" id="PS52029">
    <property type="entry name" value="LD_TPASE"/>
    <property type="match status" value="1"/>
</dbReference>
<evidence type="ECO:0000256" key="7">
    <source>
        <dbReference type="SAM" id="SignalP"/>
    </source>
</evidence>
<feature type="domain" description="L,D-TPase catalytic" evidence="8">
    <location>
        <begin position="220"/>
        <end position="344"/>
    </location>
</feature>
<dbReference type="InterPro" id="IPR050979">
    <property type="entry name" value="LD-transpeptidase"/>
</dbReference>
<keyword evidence="10" id="KW-1185">Reference proteome</keyword>
<dbReference type="GO" id="GO:0071555">
    <property type="term" value="P:cell wall organization"/>
    <property type="evidence" value="ECO:0007669"/>
    <property type="project" value="UniProtKB-UniRule"/>
</dbReference>
<feature type="chain" id="PRO_5032626188" evidence="7">
    <location>
        <begin position="26"/>
        <end position="354"/>
    </location>
</feature>
<evidence type="ECO:0000256" key="2">
    <source>
        <dbReference type="ARBA" id="ARBA00022679"/>
    </source>
</evidence>
<dbReference type="PANTHER" id="PTHR30582:SF2">
    <property type="entry name" value="L,D-TRANSPEPTIDASE YCIB-RELATED"/>
    <property type="match status" value="1"/>
</dbReference>
<feature type="active site" description="Nucleophile" evidence="6">
    <location>
        <position position="314"/>
    </location>
</feature>
<evidence type="ECO:0000259" key="8">
    <source>
        <dbReference type="PROSITE" id="PS52029"/>
    </source>
</evidence>
<gene>
    <name evidence="9" type="ORF">G4Y79_01675</name>
</gene>
<evidence type="ECO:0000256" key="4">
    <source>
        <dbReference type="ARBA" id="ARBA00022984"/>
    </source>
</evidence>
<evidence type="ECO:0000313" key="9">
    <source>
        <dbReference type="EMBL" id="QPC83111.1"/>
    </source>
</evidence>
<dbReference type="GO" id="GO:0018104">
    <property type="term" value="P:peptidoglycan-protein cross-linking"/>
    <property type="evidence" value="ECO:0007669"/>
    <property type="project" value="TreeGrafter"/>
</dbReference>
<name>A0A7S8EA12_9CHLR</name>
<dbReference type="AlphaFoldDB" id="A0A7S8EA12"/>
<dbReference type="UniPathway" id="UPA00219"/>
<dbReference type="EMBL" id="CP062983">
    <property type="protein sequence ID" value="QPC83111.1"/>
    <property type="molecule type" value="Genomic_DNA"/>
</dbReference>
<dbReference type="SUPFAM" id="SSF141523">
    <property type="entry name" value="L,D-transpeptidase catalytic domain-like"/>
    <property type="match status" value="1"/>
</dbReference>
<keyword evidence="4 6" id="KW-0573">Peptidoglycan synthesis</keyword>
<sequence length="354" mass="39332">MKHWLLLLSLALFLLTFGFTSIVYANNPCETVTTENPIPDADCLAWIATFPAPLLEEIPLDRVTLNAYDFWRVGPQAVNLYDTPNGSGAGQIAEGFNFVRAVDTSVEGWIQAASGLWLLRSEAQMAQASHFRGVLLSDTLEHPFAWVVDTTGIYTSEYPGGPSSAATGRIPHRYELVNIFAEVPDNEGWLWYLIGPNQWVNQRFVAVVKPVERPEGVEGRWAAVDLYEQTLVAYEDDTPVFATLVATGLPGWDTNEGIFTVWARLAVGNQSGATGAPDSYALESVPWIMYFDGDISFHGAYWHDLFGYRRSHGCVNLSISDARYLFEWTGAATPDENGDIVTYVYVYSSDIYIN</sequence>
<dbReference type="RefSeq" id="WP_195171180.1">
    <property type="nucleotide sequence ID" value="NZ_CP062983.1"/>
</dbReference>
<dbReference type="GO" id="GO:0071972">
    <property type="term" value="F:peptidoglycan L,D-transpeptidase activity"/>
    <property type="evidence" value="ECO:0007669"/>
    <property type="project" value="TreeGrafter"/>
</dbReference>
<protein>
    <submittedName>
        <fullName evidence="9">L,D-transpeptidase</fullName>
    </submittedName>
</protein>
<dbReference type="Gene3D" id="2.40.440.10">
    <property type="entry name" value="L,D-transpeptidase catalytic domain-like"/>
    <property type="match status" value="1"/>
</dbReference>
<organism evidence="9 10">
    <name type="scientific">Phototrophicus methaneseepsis</name>
    <dbReference type="NCBI Taxonomy" id="2710758"/>
    <lineage>
        <taxon>Bacteria</taxon>
        <taxon>Bacillati</taxon>
        <taxon>Chloroflexota</taxon>
        <taxon>Candidatus Thermofontia</taxon>
        <taxon>Phototrophicales</taxon>
        <taxon>Phototrophicaceae</taxon>
        <taxon>Phototrophicus</taxon>
    </lineage>
</organism>
<feature type="active site" description="Proton donor/acceptor" evidence="6">
    <location>
        <position position="298"/>
    </location>
</feature>
<evidence type="ECO:0000256" key="1">
    <source>
        <dbReference type="ARBA" id="ARBA00004752"/>
    </source>
</evidence>
<dbReference type="GO" id="GO:0016740">
    <property type="term" value="F:transferase activity"/>
    <property type="evidence" value="ECO:0007669"/>
    <property type="project" value="UniProtKB-KW"/>
</dbReference>
<dbReference type="Proteomes" id="UP000594468">
    <property type="component" value="Chromosome"/>
</dbReference>
<evidence type="ECO:0000256" key="3">
    <source>
        <dbReference type="ARBA" id="ARBA00022960"/>
    </source>
</evidence>
<dbReference type="PANTHER" id="PTHR30582">
    <property type="entry name" value="L,D-TRANSPEPTIDASE"/>
    <property type="match status" value="1"/>
</dbReference>
<keyword evidence="7" id="KW-0732">Signal</keyword>
<accession>A0A7S8EA12</accession>
<comment type="pathway">
    <text evidence="1 6">Cell wall biogenesis; peptidoglycan biosynthesis.</text>
</comment>
<dbReference type="Pfam" id="PF03734">
    <property type="entry name" value="YkuD"/>
    <property type="match status" value="1"/>
</dbReference>
<proteinExistence type="predicted"/>
<feature type="signal peptide" evidence="7">
    <location>
        <begin position="1"/>
        <end position="25"/>
    </location>
</feature>
<dbReference type="GO" id="GO:0008360">
    <property type="term" value="P:regulation of cell shape"/>
    <property type="evidence" value="ECO:0007669"/>
    <property type="project" value="UniProtKB-UniRule"/>
</dbReference>
<dbReference type="InterPro" id="IPR038063">
    <property type="entry name" value="Transpep_catalytic_dom"/>
</dbReference>
<keyword evidence="5 6" id="KW-0961">Cell wall biogenesis/degradation</keyword>
<keyword evidence="3 6" id="KW-0133">Cell shape</keyword>
<keyword evidence="2" id="KW-0808">Transferase</keyword>
<reference evidence="9 10" key="1">
    <citation type="submission" date="2020-02" db="EMBL/GenBank/DDBJ databases">
        <authorList>
            <person name="Zheng R.K."/>
            <person name="Sun C.M."/>
        </authorList>
    </citation>
    <scope>NUCLEOTIDE SEQUENCE [LARGE SCALE GENOMIC DNA]</scope>
    <source>
        <strain evidence="10">rifampicinis</strain>
    </source>
</reference>
<dbReference type="KEGG" id="pmet:G4Y79_01675"/>
<dbReference type="CDD" id="cd16913">
    <property type="entry name" value="YkuD_like"/>
    <property type="match status" value="1"/>
</dbReference>
<evidence type="ECO:0000313" key="10">
    <source>
        <dbReference type="Proteomes" id="UP000594468"/>
    </source>
</evidence>
<evidence type="ECO:0000256" key="5">
    <source>
        <dbReference type="ARBA" id="ARBA00023316"/>
    </source>
</evidence>
<evidence type="ECO:0000256" key="6">
    <source>
        <dbReference type="PROSITE-ProRule" id="PRU01373"/>
    </source>
</evidence>
<dbReference type="InterPro" id="IPR005490">
    <property type="entry name" value="LD_TPept_cat_dom"/>
</dbReference>
<dbReference type="GO" id="GO:0005576">
    <property type="term" value="C:extracellular region"/>
    <property type="evidence" value="ECO:0007669"/>
    <property type="project" value="TreeGrafter"/>
</dbReference>